<protein>
    <submittedName>
        <fullName evidence="2">Uncharacterized protein</fullName>
    </submittedName>
</protein>
<name>A0AAN6UH43_9PEZI</name>
<organism evidence="2 3">
    <name type="scientific">Trichocladium antarcticum</name>
    <dbReference type="NCBI Taxonomy" id="1450529"/>
    <lineage>
        <taxon>Eukaryota</taxon>
        <taxon>Fungi</taxon>
        <taxon>Dikarya</taxon>
        <taxon>Ascomycota</taxon>
        <taxon>Pezizomycotina</taxon>
        <taxon>Sordariomycetes</taxon>
        <taxon>Sordariomycetidae</taxon>
        <taxon>Sordariales</taxon>
        <taxon>Chaetomiaceae</taxon>
        <taxon>Trichocladium</taxon>
    </lineage>
</organism>
<reference evidence="2" key="1">
    <citation type="journal article" date="2023" name="Mol. Phylogenet. Evol.">
        <title>Genome-scale phylogeny and comparative genomics of the fungal order Sordariales.</title>
        <authorList>
            <person name="Hensen N."/>
            <person name="Bonometti L."/>
            <person name="Westerberg I."/>
            <person name="Brannstrom I.O."/>
            <person name="Guillou S."/>
            <person name="Cros-Aarteil S."/>
            <person name="Calhoun S."/>
            <person name="Haridas S."/>
            <person name="Kuo A."/>
            <person name="Mondo S."/>
            <person name="Pangilinan J."/>
            <person name="Riley R."/>
            <person name="LaButti K."/>
            <person name="Andreopoulos B."/>
            <person name="Lipzen A."/>
            <person name="Chen C."/>
            <person name="Yan M."/>
            <person name="Daum C."/>
            <person name="Ng V."/>
            <person name="Clum A."/>
            <person name="Steindorff A."/>
            <person name="Ohm R.A."/>
            <person name="Martin F."/>
            <person name="Silar P."/>
            <person name="Natvig D.O."/>
            <person name="Lalanne C."/>
            <person name="Gautier V."/>
            <person name="Ament-Velasquez S.L."/>
            <person name="Kruys A."/>
            <person name="Hutchinson M.I."/>
            <person name="Powell A.J."/>
            <person name="Barry K."/>
            <person name="Miller A.N."/>
            <person name="Grigoriev I.V."/>
            <person name="Debuchy R."/>
            <person name="Gladieux P."/>
            <person name="Hiltunen Thoren M."/>
            <person name="Johannesson H."/>
        </authorList>
    </citation>
    <scope>NUCLEOTIDE SEQUENCE</scope>
    <source>
        <strain evidence="2">CBS 123565</strain>
    </source>
</reference>
<evidence type="ECO:0000313" key="3">
    <source>
        <dbReference type="Proteomes" id="UP001304895"/>
    </source>
</evidence>
<accession>A0AAN6UH43</accession>
<dbReference type="AlphaFoldDB" id="A0AAN6UH43"/>
<comment type="caution">
    <text evidence="2">The sequence shown here is derived from an EMBL/GenBank/DDBJ whole genome shotgun (WGS) entry which is preliminary data.</text>
</comment>
<keyword evidence="3" id="KW-1185">Reference proteome</keyword>
<evidence type="ECO:0000256" key="1">
    <source>
        <dbReference type="SAM" id="MobiDB-lite"/>
    </source>
</evidence>
<sequence>MTVSGSLGGVFTHHFGKRMQYLCLLVSLSCWIKLQRPSYRAYRQDGYLHAKVDFQTRALHNNPAHGPEGMILRQPPILSYPSRLDWPDAWLSSGSERRGRRAGSEPSESWTSQHVPRVRKPQNQAPKISNCGGANQTSACHHLGIPLAVAVLRLRAARCRS</sequence>
<proteinExistence type="predicted"/>
<reference evidence="2" key="2">
    <citation type="submission" date="2023-05" db="EMBL/GenBank/DDBJ databases">
        <authorList>
            <consortium name="Lawrence Berkeley National Laboratory"/>
            <person name="Steindorff A."/>
            <person name="Hensen N."/>
            <person name="Bonometti L."/>
            <person name="Westerberg I."/>
            <person name="Brannstrom I.O."/>
            <person name="Guillou S."/>
            <person name="Cros-Aarteil S."/>
            <person name="Calhoun S."/>
            <person name="Haridas S."/>
            <person name="Kuo A."/>
            <person name="Mondo S."/>
            <person name="Pangilinan J."/>
            <person name="Riley R."/>
            <person name="Labutti K."/>
            <person name="Andreopoulos B."/>
            <person name="Lipzen A."/>
            <person name="Chen C."/>
            <person name="Yanf M."/>
            <person name="Daum C."/>
            <person name="Ng V."/>
            <person name="Clum A."/>
            <person name="Ohm R."/>
            <person name="Martin F."/>
            <person name="Silar P."/>
            <person name="Natvig D."/>
            <person name="Lalanne C."/>
            <person name="Gautier V."/>
            <person name="Ament-Velasquez S.L."/>
            <person name="Kruys A."/>
            <person name="Hutchinson M.I."/>
            <person name="Powell A.J."/>
            <person name="Barry K."/>
            <person name="Miller A.N."/>
            <person name="Grigoriev I.V."/>
            <person name="Debuchy R."/>
            <person name="Gladieux P."/>
            <person name="Thoren M.H."/>
            <person name="Johannesson H."/>
        </authorList>
    </citation>
    <scope>NUCLEOTIDE SEQUENCE</scope>
    <source>
        <strain evidence="2">CBS 123565</strain>
    </source>
</reference>
<feature type="compositionally biased region" description="Polar residues" evidence="1">
    <location>
        <begin position="121"/>
        <end position="130"/>
    </location>
</feature>
<gene>
    <name evidence="2" type="ORF">BT67DRAFT_82977</name>
</gene>
<dbReference type="EMBL" id="MU853417">
    <property type="protein sequence ID" value="KAK4132614.1"/>
    <property type="molecule type" value="Genomic_DNA"/>
</dbReference>
<evidence type="ECO:0000313" key="2">
    <source>
        <dbReference type="EMBL" id="KAK4132614.1"/>
    </source>
</evidence>
<feature type="region of interest" description="Disordered" evidence="1">
    <location>
        <begin position="95"/>
        <end position="130"/>
    </location>
</feature>
<dbReference type="Proteomes" id="UP001304895">
    <property type="component" value="Unassembled WGS sequence"/>
</dbReference>